<dbReference type="InterPro" id="IPR038416">
    <property type="entry name" value="Ribosom_S30AE_C_sf"/>
</dbReference>
<feature type="region of interest" description="Disordered" evidence="2">
    <location>
        <begin position="176"/>
        <end position="196"/>
    </location>
</feature>
<dbReference type="InterPro" id="IPR003489">
    <property type="entry name" value="RHF/RaiA"/>
</dbReference>
<feature type="domain" description="Sigma 54 modulation/S30EA ribosomal protein C-terminal" evidence="3">
    <location>
        <begin position="121"/>
        <end position="173"/>
    </location>
</feature>
<dbReference type="EMBL" id="FOSG01000004">
    <property type="protein sequence ID" value="SFK19876.1"/>
    <property type="molecule type" value="Genomic_DNA"/>
</dbReference>
<keyword evidence="5" id="KW-1185">Reference proteome</keyword>
<evidence type="ECO:0000256" key="1">
    <source>
        <dbReference type="ARBA" id="ARBA00022845"/>
    </source>
</evidence>
<feature type="region of interest" description="Disordered" evidence="2">
    <location>
        <begin position="101"/>
        <end position="133"/>
    </location>
</feature>
<dbReference type="OrthoDB" id="3825664at2"/>
<protein>
    <submittedName>
        <fullName evidence="4">Ribosome-associated translation inhibitor RaiA</fullName>
    </submittedName>
</protein>
<evidence type="ECO:0000313" key="5">
    <source>
        <dbReference type="Proteomes" id="UP000198928"/>
    </source>
</evidence>
<name>A0A1I3XLG1_9ACTN</name>
<dbReference type="GO" id="GO:0022627">
    <property type="term" value="C:cytosolic small ribosomal subunit"/>
    <property type="evidence" value="ECO:0007669"/>
    <property type="project" value="TreeGrafter"/>
</dbReference>
<dbReference type="Gene3D" id="3.30.505.50">
    <property type="entry name" value="Sigma 54 modulation/S30EA ribosomal protein, C-terminal domain"/>
    <property type="match status" value="2"/>
</dbReference>
<dbReference type="InterPro" id="IPR036567">
    <property type="entry name" value="RHF-like"/>
</dbReference>
<dbReference type="GO" id="GO:0045900">
    <property type="term" value="P:negative regulation of translational elongation"/>
    <property type="evidence" value="ECO:0007669"/>
    <property type="project" value="TreeGrafter"/>
</dbReference>
<dbReference type="Gene3D" id="3.30.160.100">
    <property type="entry name" value="Ribosome hibernation promotion factor-like"/>
    <property type="match status" value="1"/>
</dbReference>
<organism evidence="4 5">
    <name type="scientific">Streptomyces pini</name>
    <dbReference type="NCBI Taxonomy" id="1520580"/>
    <lineage>
        <taxon>Bacteria</taxon>
        <taxon>Bacillati</taxon>
        <taxon>Actinomycetota</taxon>
        <taxon>Actinomycetes</taxon>
        <taxon>Kitasatosporales</taxon>
        <taxon>Streptomycetaceae</taxon>
        <taxon>Streptomyces</taxon>
    </lineage>
</organism>
<sequence>MNRSQIRPLPEVRVEVRGEVPGDAAEYARTKVLAALGKVGEPVLGTRVKLSQAGASVRHPAHAQVNVDVNGRPVRAHVAADTMPEAIDLLRDRLAGRLSRVHRRGHHGGGPRPGSRIGQGRRVVRRRAHGPARMTPAQAVYRMEALGYGFHLFTDAASGVDSVVYRDAEGGHRLARARGDASAPAPSDLPPTAPPAVPLGVSGIPAPRMGVEEAVWRLEATGLPFVFFVDTATERGALLHRRRDGLHGLVTPAE</sequence>
<accession>A0A1I3XLG1</accession>
<dbReference type="Pfam" id="PF16321">
    <property type="entry name" value="Ribosom_S30AE_C"/>
    <property type="match status" value="2"/>
</dbReference>
<dbReference type="PANTHER" id="PTHR33231">
    <property type="entry name" value="30S RIBOSOMAL PROTEIN"/>
    <property type="match status" value="1"/>
</dbReference>
<dbReference type="AlphaFoldDB" id="A0A1I3XLG1"/>
<dbReference type="RefSeq" id="WP_093848738.1">
    <property type="nucleotide sequence ID" value="NZ_FOSG01000004.1"/>
</dbReference>
<dbReference type="InterPro" id="IPR032528">
    <property type="entry name" value="Ribosom_S30AE_C"/>
</dbReference>
<dbReference type="InterPro" id="IPR050574">
    <property type="entry name" value="HPF/YfiA_ribosome-assoc"/>
</dbReference>
<feature type="compositionally biased region" description="Pro residues" evidence="2">
    <location>
        <begin position="187"/>
        <end position="196"/>
    </location>
</feature>
<evidence type="ECO:0000313" key="4">
    <source>
        <dbReference type="EMBL" id="SFK19876.1"/>
    </source>
</evidence>
<dbReference type="PANTHER" id="PTHR33231:SF1">
    <property type="entry name" value="30S RIBOSOMAL PROTEIN"/>
    <property type="match status" value="1"/>
</dbReference>
<feature type="domain" description="Sigma 54 modulation/S30EA ribosomal protein C-terminal" evidence="3">
    <location>
        <begin position="204"/>
        <end position="249"/>
    </location>
</feature>
<dbReference type="Pfam" id="PF02482">
    <property type="entry name" value="Ribosomal_S30AE"/>
    <property type="match status" value="1"/>
</dbReference>
<dbReference type="SUPFAM" id="SSF69754">
    <property type="entry name" value="Ribosome binding protein Y (YfiA homologue)"/>
    <property type="match status" value="1"/>
</dbReference>
<dbReference type="GO" id="GO:0043024">
    <property type="term" value="F:ribosomal small subunit binding"/>
    <property type="evidence" value="ECO:0007669"/>
    <property type="project" value="TreeGrafter"/>
</dbReference>
<reference evidence="5" key="1">
    <citation type="submission" date="2016-10" db="EMBL/GenBank/DDBJ databases">
        <authorList>
            <person name="Varghese N."/>
            <person name="Submissions S."/>
        </authorList>
    </citation>
    <scope>NUCLEOTIDE SEQUENCE [LARGE SCALE GENOMIC DNA]</scope>
    <source>
        <strain evidence="5">PL19</strain>
    </source>
</reference>
<gene>
    <name evidence="4" type="ORF">SAMN05192584_104212</name>
</gene>
<keyword evidence="1" id="KW-0810">Translation regulation</keyword>
<evidence type="ECO:0000259" key="3">
    <source>
        <dbReference type="Pfam" id="PF16321"/>
    </source>
</evidence>
<evidence type="ECO:0000256" key="2">
    <source>
        <dbReference type="SAM" id="MobiDB-lite"/>
    </source>
</evidence>
<dbReference type="Proteomes" id="UP000198928">
    <property type="component" value="Unassembled WGS sequence"/>
</dbReference>
<proteinExistence type="predicted"/>